<keyword evidence="1 4" id="KW-0489">Methyltransferase</keyword>
<keyword evidence="2" id="KW-0808">Transferase</keyword>
<keyword evidence="4" id="KW-0830">Ubiquinone</keyword>
<dbReference type="InterPro" id="IPR041698">
    <property type="entry name" value="Methyltransf_25"/>
</dbReference>
<evidence type="ECO:0000256" key="1">
    <source>
        <dbReference type="ARBA" id="ARBA00022603"/>
    </source>
</evidence>
<dbReference type="RefSeq" id="WP_109593720.1">
    <property type="nucleotide sequence ID" value="NZ_BONA01000043.1"/>
</dbReference>
<evidence type="ECO:0000259" key="3">
    <source>
        <dbReference type="Pfam" id="PF13649"/>
    </source>
</evidence>
<dbReference type="OrthoDB" id="9805171at2"/>
<dbReference type="PANTHER" id="PTHR43861">
    <property type="entry name" value="TRANS-ACONITATE 2-METHYLTRANSFERASE-RELATED"/>
    <property type="match status" value="1"/>
</dbReference>
<organism evidence="4 5">
    <name type="scientific">Actinoplanes xinjiangensis</name>
    <dbReference type="NCBI Taxonomy" id="512350"/>
    <lineage>
        <taxon>Bacteria</taxon>
        <taxon>Bacillati</taxon>
        <taxon>Actinomycetota</taxon>
        <taxon>Actinomycetes</taxon>
        <taxon>Micromonosporales</taxon>
        <taxon>Micromonosporaceae</taxon>
        <taxon>Actinoplanes</taxon>
    </lineage>
</organism>
<gene>
    <name evidence="4" type="ORF">BC793_107235</name>
</gene>
<dbReference type="InterPro" id="IPR029063">
    <property type="entry name" value="SAM-dependent_MTases_sf"/>
</dbReference>
<reference evidence="4 5" key="1">
    <citation type="submission" date="2018-05" db="EMBL/GenBank/DDBJ databases">
        <title>Genomic Encyclopedia of Archaeal and Bacterial Type Strains, Phase II (KMG-II): from individual species to whole genera.</title>
        <authorList>
            <person name="Goeker M."/>
        </authorList>
    </citation>
    <scope>NUCLEOTIDE SEQUENCE [LARGE SCALE GENOMIC DNA]</scope>
    <source>
        <strain evidence="4 5">DSM 45184</strain>
    </source>
</reference>
<protein>
    <submittedName>
        <fullName evidence="4">Ubiquinone/menaquinone biosynthesis C-methylase UbiE</fullName>
    </submittedName>
</protein>
<dbReference type="Pfam" id="PF13649">
    <property type="entry name" value="Methyltransf_25"/>
    <property type="match status" value="1"/>
</dbReference>
<dbReference type="PANTHER" id="PTHR43861:SF1">
    <property type="entry name" value="TRANS-ACONITATE 2-METHYLTRANSFERASE"/>
    <property type="match status" value="1"/>
</dbReference>
<dbReference type="AlphaFoldDB" id="A0A316FHN6"/>
<evidence type="ECO:0000313" key="4">
    <source>
        <dbReference type="EMBL" id="PWK47625.1"/>
    </source>
</evidence>
<sequence length="203" mass="21413">MEHVREAYTSVAGLYIDLFGAGDKVHADDLALIGRHLAGTPGPVLDLGCGPGHLTAHLRSLGVEAIGVDLVPEFIAHARATHPDGDYRLGSLTEVAFADGSVTGILAWYSLIHMPPPALDRVLASFGRLLAPGGRLVIGFFTGDVVGAFDHKVTTAYRWPPGELAARLSAAGFTEVERLLRAVDPAHRPHGAIAAVYGDRDSP</sequence>
<dbReference type="SUPFAM" id="SSF53335">
    <property type="entry name" value="S-adenosyl-L-methionine-dependent methyltransferases"/>
    <property type="match status" value="1"/>
</dbReference>
<dbReference type="CDD" id="cd02440">
    <property type="entry name" value="AdoMet_MTases"/>
    <property type="match status" value="1"/>
</dbReference>
<accession>A0A316FHN6</accession>
<dbReference type="GO" id="GO:0008168">
    <property type="term" value="F:methyltransferase activity"/>
    <property type="evidence" value="ECO:0007669"/>
    <property type="project" value="UniProtKB-KW"/>
</dbReference>
<name>A0A316FHN6_9ACTN</name>
<comment type="caution">
    <text evidence="4">The sequence shown here is derived from an EMBL/GenBank/DDBJ whole genome shotgun (WGS) entry which is preliminary data.</text>
</comment>
<dbReference type="Gene3D" id="3.40.50.150">
    <property type="entry name" value="Vaccinia Virus protein VP39"/>
    <property type="match status" value="1"/>
</dbReference>
<evidence type="ECO:0000313" key="5">
    <source>
        <dbReference type="Proteomes" id="UP000245697"/>
    </source>
</evidence>
<dbReference type="Proteomes" id="UP000245697">
    <property type="component" value="Unassembled WGS sequence"/>
</dbReference>
<dbReference type="GO" id="GO:0032259">
    <property type="term" value="P:methylation"/>
    <property type="evidence" value="ECO:0007669"/>
    <property type="project" value="UniProtKB-KW"/>
</dbReference>
<evidence type="ECO:0000256" key="2">
    <source>
        <dbReference type="ARBA" id="ARBA00022679"/>
    </source>
</evidence>
<proteinExistence type="predicted"/>
<dbReference type="EMBL" id="QGGR01000007">
    <property type="protein sequence ID" value="PWK47625.1"/>
    <property type="molecule type" value="Genomic_DNA"/>
</dbReference>
<keyword evidence="5" id="KW-1185">Reference proteome</keyword>
<feature type="domain" description="Methyltransferase" evidence="3">
    <location>
        <begin position="44"/>
        <end position="134"/>
    </location>
</feature>